<feature type="compositionally biased region" description="Polar residues" evidence="7">
    <location>
        <begin position="66"/>
        <end position="91"/>
    </location>
</feature>
<dbReference type="PROSITE" id="PS00517">
    <property type="entry name" value="RNASE_3_1"/>
    <property type="match status" value="2"/>
</dbReference>
<evidence type="ECO:0000259" key="9">
    <source>
        <dbReference type="PROSITE" id="PS50142"/>
    </source>
</evidence>
<feature type="compositionally biased region" description="Polar residues" evidence="7">
    <location>
        <begin position="156"/>
        <end position="167"/>
    </location>
</feature>
<reference evidence="10 11" key="1">
    <citation type="submission" date="2022-05" db="EMBL/GenBank/DDBJ databases">
        <authorList>
            <consortium name="Genoscope - CEA"/>
            <person name="William W."/>
        </authorList>
    </citation>
    <scope>NUCLEOTIDE SEQUENCE [LARGE SCALE GENOMIC DNA]</scope>
</reference>
<feature type="domain" description="DRBM" evidence="8">
    <location>
        <begin position="1530"/>
        <end position="1599"/>
    </location>
</feature>
<feature type="region of interest" description="Disordered" evidence="7">
    <location>
        <begin position="280"/>
        <end position="302"/>
    </location>
</feature>
<dbReference type="Proteomes" id="UP001159427">
    <property type="component" value="Unassembled WGS sequence"/>
</dbReference>
<feature type="region of interest" description="Disordered" evidence="7">
    <location>
        <begin position="201"/>
        <end position="247"/>
    </location>
</feature>
<dbReference type="SMART" id="SM00358">
    <property type="entry name" value="DSRM"/>
    <property type="match status" value="1"/>
</dbReference>
<dbReference type="EMBL" id="CALNXI010000068">
    <property type="protein sequence ID" value="CAH3017654.1"/>
    <property type="molecule type" value="Genomic_DNA"/>
</dbReference>
<feature type="region of interest" description="Disordered" evidence="7">
    <location>
        <begin position="1625"/>
        <end position="1645"/>
    </location>
</feature>
<evidence type="ECO:0000313" key="10">
    <source>
        <dbReference type="EMBL" id="CAH3017654.1"/>
    </source>
</evidence>
<feature type="compositionally biased region" description="Pro residues" evidence="7">
    <location>
        <begin position="293"/>
        <end position="302"/>
    </location>
</feature>
<evidence type="ECO:0000313" key="11">
    <source>
        <dbReference type="Proteomes" id="UP001159427"/>
    </source>
</evidence>
<evidence type="ECO:0000256" key="1">
    <source>
        <dbReference type="ARBA" id="ARBA00010183"/>
    </source>
</evidence>
<evidence type="ECO:0000256" key="4">
    <source>
        <dbReference type="ARBA" id="ARBA00022801"/>
    </source>
</evidence>
<feature type="compositionally biased region" description="Low complexity" evidence="7">
    <location>
        <begin position="25"/>
        <end position="37"/>
    </location>
</feature>
<evidence type="ECO:0000256" key="3">
    <source>
        <dbReference type="ARBA" id="ARBA00022759"/>
    </source>
</evidence>
<dbReference type="Gene3D" id="1.10.1520.10">
    <property type="entry name" value="Ribonuclease III domain"/>
    <property type="match status" value="2"/>
</dbReference>
<sequence length="1900" mass="214141">MWRSPFPLSPPVATTGNGFAPQANQQFPSGFQQPFPQTTSSQFTTPRPGVGPSFQPFLPPQASHRPLQSSMNNPQVLLGTSQVPDRSSLTQHLPPRGYPSPLPQSLSFNSPMWQMRNPRPSVPSARLAPRHPYTSSTEPTTGTVPSLSQGPFVPSTVPTPVRSSTPLPRQLVPFPRGLDVPLQRPFSSPTMPLPVRIGPLPQRHSTPSPVPIPEVTTTTTPRPFTPLYGRVTTPSQKPLTPCTAPPPVRTTMPLQSPHVISTHPSPMRIAAPPHQTFTPSPVPSVAQRVSVPPQRPFPPPAVQSPVCVTTLPQRPLVPSTVSSPERAIAPPQPSFVSSTRPSPLGVTSPPQRPFAPSTIPPPGGFPTPSPQQFIAPAVPSPRKVLSPPQQSVLPQKVSPPSPFNSPPNERFQPVPQQPFITPCTPPPRGVLTPPQQPFVQSPVPAIRGMTIPGQQPSPVINQSWPTQASQLSSPSVFQGPTSAIPSSLPSHSGVSFPMQQFSPPSNSPFLTASSGPSALSQGPSIAAALDRHIMEKQMRGITKVGVPREGTNMQPSLAPKQSSSTGQTAVKRSPSPSNTQKRASFHKEDVRGREHRSRRHYSLGSHGSRPRVSRCFSPPPPDIERVVKCVVVDEYYIKKKDDQMESCHVEGTENLSELHNRFKKEILNMESIGRADDDTESINSERSHPSDQYNSDVESLGESDITRSGNPVKSRLRLFPSDDEENSDEDSSDDDSRALSDSSSESDNGEGGDLSGDNDDDDDEEDHHVNKGPSVAEIRRRKIEDPRRLHPELWFNEAGETNDGPVCRCSSSDKRQGIRHGVYPGETVITPCNPMTNNADKLHHYWVTVTPHTNFMTSNPSIICSEGKNYTFEGFSMFSHHPLEQVPLCSVIRFNIEYTLHVISQPVPENFCMKDLELFSEFLFYKVLELADWNFTGNVQDSCRRYHFMPRFVHRTDDTDDSKACHELLSMSQVLSHVLSSAEPLIKPSHFELSAEKWEEYNKSCKNTIVLNPDKKPAAIRVDNLQFCKTTKGLSKGKMYPYIVHHSIRPVQMSFAGDPKYQKLLRTHNKLRSLISNTPIPTRKNQDKLVKLKIELENMRLTSAMRRDVVVEVSSRGMVKTGLKSDICQHALLLPVLVHHVRYHVSLHSLDEKMGYVFKDRALLQLALTHPSYHLNFGMNPDHARNSLSNCGVKQPRYGDRKIRRLHTRKKGITQLIRVMSNLGKMEEHQSMIRHNERLEFLGDAVLELICSIHLYFMLPSKPEGYLAMYRSSLVQNKHLAQLAKKLGLSDYMQYSHGPDLCLEEDLSHAMANCFEALLGAMYLESGLKSATQFFTKLAFDEEELREVWTNLPKHPLQAQMPDGDRHLIASSQLLQKLQEFEEASGIEFTHIRLLARAFTHAQVGFNNLTLGSNQRMEFLGDSVLQFVVSVYLFRHFPDHHEGHLTLLRSSLVNHRIQAKLARELGLDKLINFGSKVGMKAFREKILADTLEAFVAALYVDKGLRHVEVFCRVCLFPRLEEFIINQDWMDAKSQLQQCCLTSREQGKAPDLPQYKVLQNKGPAHHKYYAVAVYYKDTRLGSGEGNSIQQAEMAAAKDALASHYFPELARQKRLLDRKHQDRRRNYWNKVPRREREKDEQDKDTEIQPRWEEMETFEVQERRNVGEKENMNVDQERENWEMENERTGQERENWEMENESTGVLSLLTLYLLLSWPVLSLLTLYLDVNLQERETWEKNDGNACGTTENRETECSDHTLRWDLCHGRANVEEEPKGTTEEWEREGGNILERWDGSGGQNVVRENLRDVNVDSKVNLDEEGRNKMDSEKGENDWTENWEVENTVSEENWEETDGGERKNWEEAGIESSKERCVKDGTIEHNMINSMKEKAKNEHGETKELWVVD</sequence>
<feature type="compositionally biased region" description="Acidic residues" evidence="7">
    <location>
        <begin position="721"/>
        <end position="733"/>
    </location>
</feature>
<dbReference type="CDD" id="cd19877">
    <property type="entry name" value="DSRM_RNAse_III_meta_like"/>
    <property type="match status" value="1"/>
</dbReference>
<dbReference type="Pfam" id="PF14622">
    <property type="entry name" value="Ribonucleas_3_3"/>
    <property type="match status" value="1"/>
</dbReference>
<dbReference type="SMART" id="SM00535">
    <property type="entry name" value="RIBOc"/>
    <property type="match status" value="2"/>
</dbReference>
<feature type="region of interest" description="Disordered" evidence="7">
    <location>
        <begin position="1673"/>
        <end position="1692"/>
    </location>
</feature>
<dbReference type="Pfam" id="PF26050">
    <property type="entry name" value="Helical_CED_Drosha"/>
    <property type="match status" value="1"/>
</dbReference>
<keyword evidence="3" id="KW-0255">Endonuclease</keyword>
<dbReference type="InterPro" id="IPR014720">
    <property type="entry name" value="dsRBD_dom"/>
</dbReference>
<evidence type="ECO:0000256" key="2">
    <source>
        <dbReference type="ARBA" id="ARBA00022722"/>
    </source>
</evidence>
<gene>
    <name evidence="10" type="ORF">PEVE_00039041</name>
</gene>
<feature type="domain" description="RNase III" evidence="9">
    <location>
        <begin position="1147"/>
        <end position="1327"/>
    </location>
</feature>
<feature type="region of interest" description="Disordered" evidence="7">
    <location>
        <begin position="317"/>
        <end position="522"/>
    </location>
</feature>
<evidence type="ECO:0000256" key="6">
    <source>
        <dbReference type="PROSITE-ProRule" id="PRU00266"/>
    </source>
</evidence>
<dbReference type="PROSITE" id="PS50137">
    <property type="entry name" value="DS_RBD"/>
    <property type="match status" value="1"/>
</dbReference>
<feature type="compositionally biased region" description="Polar residues" evidence="7">
    <location>
        <begin position="103"/>
        <end position="112"/>
    </location>
</feature>
<keyword evidence="4" id="KW-0378">Hydrolase</keyword>
<comment type="similarity">
    <text evidence="1">Belongs to the ribonuclease III family.</text>
</comment>
<accession>A0ABN8LKJ2</accession>
<comment type="caution">
    <text evidence="10">The sequence shown here is derived from an EMBL/GenBank/DDBJ whole genome shotgun (WGS) entry which is preliminary data.</text>
</comment>
<feature type="compositionally biased region" description="Basic and acidic residues" evidence="7">
    <location>
        <begin position="1630"/>
        <end position="1645"/>
    </location>
</feature>
<protein>
    <submittedName>
        <fullName evidence="10">Uncharacterized protein</fullName>
    </submittedName>
</protein>
<dbReference type="PANTHER" id="PTHR11207:SF0">
    <property type="entry name" value="RIBONUCLEASE 3"/>
    <property type="match status" value="1"/>
</dbReference>
<keyword evidence="5 6" id="KW-0694">RNA-binding</keyword>
<dbReference type="CDD" id="cd00593">
    <property type="entry name" value="RIBOc"/>
    <property type="match status" value="2"/>
</dbReference>
<dbReference type="Pfam" id="PF00636">
    <property type="entry name" value="Ribonuclease_3"/>
    <property type="match status" value="1"/>
</dbReference>
<dbReference type="SUPFAM" id="SSF54768">
    <property type="entry name" value="dsRNA-binding domain-like"/>
    <property type="match status" value="1"/>
</dbReference>
<feature type="region of interest" description="Disordered" evidence="7">
    <location>
        <begin position="1"/>
        <end position="176"/>
    </location>
</feature>
<dbReference type="SUPFAM" id="SSF69065">
    <property type="entry name" value="RNase III domain-like"/>
    <property type="match status" value="2"/>
</dbReference>
<dbReference type="Pfam" id="PF00035">
    <property type="entry name" value="dsrm"/>
    <property type="match status" value="1"/>
</dbReference>
<feature type="compositionally biased region" description="Low complexity" evidence="7">
    <location>
        <begin position="213"/>
        <end position="226"/>
    </location>
</feature>
<dbReference type="InterPro" id="IPR011907">
    <property type="entry name" value="RNase_III"/>
</dbReference>
<feature type="region of interest" description="Disordered" evidence="7">
    <location>
        <begin position="542"/>
        <end position="622"/>
    </location>
</feature>
<dbReference type="InterPro" id="IPR044442">
    <property type="entry name" value="RNAse_III_DSRM__animal"/>
</dbReference>
<feature type="region of interest" description="Disordered" evidence="7">
    <location>
        <begin position="669"/>
        <end position="783"/>
    </location>
</feature>
<evidence type="ECO:0000256" key="5">
    <source>
        <dbReference type="ARBA" id="ARBA00022884"/>
    </source>
</evidence>
<evidence type="ECO:0000256" key="7">
    <source>
        <dbReference type="SAM" id="MobiDB-lite"/>
    </source>
</evidence>
<dbReference type="HAMAP" id="MF_00104">
    <property type="entry name" value="RNase_III"/>
    <property type="match status" value="1"/>
</dbReference>
<dbReference type="InterPro" id="IPR036389">
    <property type="entry name" value="RNase_III_sf"/>
</dbReference>
<feature type="compositionally biased region" description="Polar residues" evidence="7">
    <location>
        <begin position="452"/>
        <end position="522"/>
    </location>
</feature>
<dbReference type="InterPro" id="IPR000999">
    <property type="entry name" value="RNase_III_dom"/>
</dbReference>
<organism evidence="10 11">
    <name type="scientific">Porites evermanni</name>
    <dbReference type="NCBI Taxonomy" id="104178"/>
    <lineage>
        <taxon>Eukaryota</taxon>
        <taxon>Metazoa</taxon>
        <taxon>Cnidaria</taxon>
        <taxon>Anthozoa</taxon>
        <taxon>Hexacorallia</taxon>
        <taxon>Scleractinia</taxon>
        <taxon>Fungiina</taxon>
        <taxon>Poritidae</taxon>
        <taxon>Porites</taxon>
    </lineage>
</organism>
<feature type="compositionally biased region" description="Acidic residues" evidence="7">
    <location>
        <begin position="756"/>
        <end position="765"/>
    </location>
</feature>
<feature type="compositionally biased region" description="Basic and acidic residues" evidence="7">
    <location>
        <begin position="1850"/>
        <end position="1864"/>
    </location>
</feature>
<dbReference type="NCBIfam" id="TIGR02191">
    <property type="entry name" value="RNaseIII"/>
    <property type="match status" value="1"/>
</dbReference>
<feature type="compositionally biased region" description="Polar residues" evidence="7">
    <location>
        <begin position="551"/>
        <end position="582"/>
    </location>
</feature>
<keyword evidence="11" id="KW-1185">Reference proteome</keyword>
<dbReference type="PANTHER" id="PTHR11207">
    <property type="entry name" value="RIBONUCLEASE III"/>
    <property type="match status" value="1"/>
</dbReference>
<dbReference type="PROSITE" id="PS50142">
    <property type="entry name" value="RNASE_3_2"/>
    <property type="match status" value="2"/>
</dbReference>
<feature type="compositionally biased region" description="Pro residues" evidence="7">
    <location>
        <begin position="350"/>
        <end position="369"/>
    </location>
</feature>
<name>A0ABN8LKJ2_9CNID</name>
<proteinExistence type="inferred from homology"/>
<feature type="domain" description="RNase III" evidence="9">
    <location>
        <begin position="1378"/>
        <end position="1503"/>
    </location>
</feature>
<feature type="compositionally biased region" description="Polar residues" evidence="7">
    <location>
        <begin position="133"/>
        <end position="149"/>
    </location>
</feature>
<evidence type="ECO:0000259" key="8">
    <source>
        <dbReference type="PROSITE" id="PS50137"/>
    </source>
</evidence>
<dbReference type="Gene3D" id="3.30.160.20">
    <property type="match status" value="1"/>
</dbReference>
<keyword evidence="2" id="KW-0540">Nuclease</keyword>
<feature type="region of interest" description="Disordered" evidence="7">
    <location>
        <begin position="1840"/>
        <end position="1864"/>
    </location>
</feature>
<dbReference type="InterPro" id="IPR058938">
    <property type="entry name" value="Helical_CED_Drosha"/>
</dbReference>